<evidence type="ECO:0000313" key="2">
    <source>
        <dbReference type="Proteomes" id="UP001197378"/>
    </source>
</evidence>
<dbReference type="Gene3D" id="1.10.1510.10">
    <property type="entry name" value="Uncharacterised protein YqeY/AIM41 PF09424, N-terminal domain"/>
    <property type="match status" value="1"/>
</dbReference>
<dbReference type="InterPro" id="IPR003789">
    <property type="entry name" value="Asn/Gln_tRNA_amidoTrase-B-like"/>
</dbReference>
<name>A0AAE2YNG2_9PROT</name>
<dbReference type="InterPro" id="IPR019004">
    <property type="entry name" value="YqeY/Aim41"/>
</dbReference>
<dbReference type="Pfam" id="PF09424">
    <property type="entry name" value="YqeY"/>
    <property type="match status" value="1"/>
</dbReference>
<dbReference type="InterPro" id="IPR023168">
    <property type="entry name" value="GatB_Yqey_C_2"/>
</dbReference>
<dbReference type="AlphaFoldDB" id="A0AAE2YNG2"/>
<organism evidence="1 2">
    <name type="scientific">Igneacidithiobacillus copahuensis</name>
    <dbReference type="NCBI Taxonomy" id="2724909"/>
    <lineage>
        <taxon>Bacteria</taxon>
        <taxon>Pseudomonadati</taxon>
        <taxon>Pseudomonadota</taxon>
        <taxon>Acidithiobacillia</taxon>
        <taxon>Acidithiobacillales</taxon>
        <taxon>Acidithiobacillaceae</taxon>
        <taxon>Igneacidithiobacillus</taxon>
    </lineage>
</organism>
<evidence type="ECO:0000313" key="1">
    <source>
        <dbReference type="EMBL" id="MBU2787330.1"/>
    </source>
</evidence>
<accession>A0AAE2YNG2</accession>
<dbReference type="Proteomes" id="UP001197378">
    <property type="component" value="Unassembled WGS sequence"/>
</dbReference>
<proteinExistence type="predicted"/>
<dbReference type="Gene3D" id="1.10.10.410">
    <property type="match status" value="1"/>
</dbReference>
<reference evidence="1" key="1">
    <citation type="journal article" date="2021" name="ISME J.">
        <title>Genomic evolution of the class Acidithiobacillia: deep-branching Proteobacteria living in extreme acidic conditions.</title>
        <authorList>
            <person name="Moya-Beltran A."/>
            <person name="Beard S."/>
            <person name="Rojas-Villalobos C."/>
            <person name="Issotta F."/>
            <person name="Gallardo Y."/>
            <person name="Ulloa R."/>
            <person name="Giaveno A."/>
            <person name="Degli Esposti M."/>
            <person name="Johnson D.B."/>
            <person name="Quatrini R."/>
        </authorList>
    </citation>
    <scope>NUCLEOTIDE SEQUENCE</scope>
    <source>
        <strain evidence="1">VAN18-1</strain>
    </source>
</reference>
<sequence>MSLREQIQEDMKAAMRARDTERLGTIRMLLAAIKQREVDERREQTDVDVLAVVEKLIKQRKESARQFREGGRPELAEKEEAEIVFLQPYLPAALSDAEIDALIRAAVTESAAQGPRDMGKVLGILRPQVQGRVDMAVLSEKVKAQLST</sequence>
<protein>
    <submittedName>
        <fullName evidence="1">GatB/YqeY domain-containing protein</fullName>
    </submittedName>
</protein>
<dbReference type="SUPFAM" id="SSF89095">
    <property type="entry name" value="GatB/YqeY motif"/>
    <property type="match status" value="1"/>
</dbReference>
<dbReference type="PANTHER" id="PTHR28055">
    <property type="entry name" value="ALTERED INHERITANCE OF MITOCHONDRIA PROTEIN 41, MITOCHONDRIAL"/>
    <property type="match status" value="1"/>
</dbReference>
<keyword evidence="2" id="KW-1185">Reference proteome</keyword>
<dbReference type="EMBL" id="JAAXYO010000039">
    <property type="protein sequence ID" value="MBU2787330.1"/>
    <property type="molecule type" value="Genomic_DNA"/>
</dbReference>
<gene>
    <name evidence="1" type="ORF">HFQ13_03745</name>
</gene>
<dbReference type="PANTHER" id="PTHR28055:SF1">
    <property type="entry name" value="ALTERED INHERITANCE OF MITOCHONDRIA PROTEIN 41, MITOCHONDRIAL"/>
    <property type="match status" value="1"/>
</dbReference>
<dbReference type="InterPro" id="IPR042184">
    <property type="entry name" value="YqeY/Aim41_N"/>
</dbReference>
<comment type="caution">
    <text evidence="1">The sequence shown here is derived from an EMBL/GenBank/DDBJ whole genome shotgun (WGS) entry which is preliminary data.</text>
</comment>
<dbReference type="GO" id="GO:0016884">
    <property type="term" value="F:carbon-nitrogen ligase activity, with glutamine as amido-N-donor"/>
    <property type="evidence" value="ECO:0007669"/>
    <property type="project" value="InterPro"/>
</dbReference>